<reference evidence="4" key="2">
    <citation type="submission" date="2013-04" db="EMBL/GenBank/DDBJ databases">
        <title>Genomic mechanisms accounting for the adaptation to parasitism in nematode-trapping fungi.</title>
        <authorList>
            <person name="Ahren D.G."/>
        </authorList>
    </citation>
    <scope>NUCLEOTIDE SEQUENCE [LARGE SCALE GENOMIC DNA]</scope>
    <source>
        <strain evidence="4">CBS 200.50</strain>
    </source>
</reference>
<dbReference type="InterPro" id="IPR036047">
    <property type="entry name" value="F-box-like_dom_sf"/>
</dbReference>
<dbReference type="SUPFAM" id="SSF81383">
    <property type="entry name" value="F-box domain"/>
    <property type="match status" value="1"/>
</dbReference>
<evidence type="ECO:0000313" key="3">
    <source>
        <dbReference type="EMBL" id="EPS41431.1"/>
    </source>
</evidence>
<dbReference type="PROSITE" id="PS50181">
    <property type="entry name" value="FBOX"/>
    <property type="match status" value="1"/>
</dbReference>
<organism evidence="3 4">
    <name type="scientific">Dactylellina haptotyla (strain CBS 200.50)</name>
    <name type="common">Nematode-trapping fungus</name>
    <name type="synonym">Monacrosporium haptotylum</name>
    <dbReference type="NCBI Taxonomy" id="1284197"/>
    <lineage>
        <taxon>Eukaryota</taxon>
        <taxon>Fungi</taxon>
        <taxon>Dikarya</taxon>
        <taxon>Ascomycota</taxon>
        <taxon>Pezizomycotina</taxon>
        <taxon>Orbiliomycetes</taxon>
        <taxon>Orbiliales</taxon>
        <taxon>Orbiliaceae</taxon>
        <taxon>Dactylellina</taxon>
    </lineage>
</organism>
<evidence type="ECO:0000256" key="1">
    <source>
        <dbReference type="SAM" id="MobiDB-lite"/>
    </source>
</evidence>
<comment type="caution">
    <text evidence="3">The sequence shown here is derived from an EMBL/GenBank/DDBJ whole genome shotgun (WGS) entry which is preliminary data.</text>
</comment>
<reference evidence="3 4" key="1">
    <citation type="journal article" date="2013" name="PLoS Genet.">
        <title>Genomic mechanisms accounting for the adaptation to parasitism in nematode-trapping fungi.</title>
        <authorList>
            <person name="Meerupati T."/>
            <person name="Andersson K.M."/>
            <person name="Friman E."/>
            <person name="Kumar D."/>
            <person name="Tunlid A."/>
            <person name="Ahren D."/>
        </authorList>
    </citation>
    <scope>NUCLEOTIDE SEQUENCE [LARGE SCALE GENOMIC DNA]</scope>
    <source>
        <strain evidence="3 4">CBS 200.50</strain>
    </source>
</reference>
<sequence>MADVPEHQTSQPNYEADDPSASQEANGLVEPEGLPSADIQSGTYMPDFSSQDPLSLTHTQEPAEPTIRSPGTTIMSLPVELHMKILSDPDLERLAAQLILSNVCKLWEDIISTDKHFKGQRYCNGIPILLLSMLGPKSANIYTFYLKDGKIQSIKIEFYSVLDAWEEVKCIEILPCKLLDEGICDENLYAIEGISSMFRALEDTWGFDAWEWDTIRCKRCPTIREVVNDIAMKLREGVNRSGNRLPKTAWDPDIQILKCYCGNVDIEYDGSDPVEPKRISMRLNWITQNN</sequence>
<dbReference type="AlphaFoldDB" id="S8AJX2"/>
<protein>
    <recommendedName>
        <fullName evidence="2">F-box domain-containing protein</fullName>
    </recommendedName>
</protein>
<evidence type="ECO:0000313" key="4">
    <source>
        <dbReference type="Proteomes" id="UP000015100"/>
    </source>
</evidence>
<dbReference type="Proteomes" id="UP000015100">
    <property type="component" value="Unassembled WGS sequence"/>
</dbReference>
<accession>S8AJX2</accession>
<dbReference type="HOGENOM" id="CLU_959845_0_0_1"/>
<feature type="domain" description="F-box" evidence="2">
    <location>
        <begin position="71"/>
        <end position="120"/>
    </location>
</feature>
<dbReference type="InterPro" id="IPR001810">
    <property type="entry name" value="F-box_dom"/>
</dbReference>
<evidence type="ECO:0000259" key="2">
    <source>
        <dbReference type="PROSITE" id="PS50181"/>
    </source>
</evidence>
<feature type="region of interest" description="Disordered" evidence="1">
    <location>
        <begin position="1"/>
        <end position="71"/>
    </location>
</feature>
<dbReference type="EMBL" id="AQGS01000240">
    <property type="protein sequence ID" value="EPS41431.1"/>
    <property type="molecule type" value="Genomic_DNA"/>
</dbReference>
<name>S8AJX2_DACHA</name>
<proteinExistence type="predicted"/>
<feature type="compositionally biased region" description="Polar residues" evidence="1">
    <location>
        <begin position="38"/>
        <end position="60"/>
    </location>
</feature>
<keyword evidence="4" id="KW-1185">Reference proteome</keyword>
<gene>
    <name evidence="3" type="ORF">H072_4669</name>
</gene>